<reference evidence="2" key="2">
    <citation type="submission" date="2020-09" db="EMBL/GenBank/DDBJ databases">
        <authorList>
            <person name="Sun Q."/>
            <person name="Zhou Y."/>
        </authorList>
    </citation>
    <scope>NUCLEOTIDE SEQUENCE</scope>
    <source>
        <strain evidence="2">CGMCC 4.7272</strain>
    </source>
</reference>
<comment type="caution">
    <text evidence="2">The sequence shown here is derived from an EMBL/GenBank/DDBJ whole genome shotgun (WGS) entry which is preliminary data.</text>
</comment>
<name>A0A917KMU3_9ACTN</name>
<dbReference type="InterPro" id="IPR043917">
    <property type="entry name" value="DUF5753"/>
</dbReference>
<dbReference type="Gene3D" id="1.10.260.40">
    <property type="entry name" value="lambda repressor-like DNA-binding domains"/>
    <property type="match status" value="1"/>
</dbReference>
<organism evidence="2 3">
    <name type="scientific">Streptomyces lacrimifluminis</name>
    <dbReference type="NCBI Taxonomy" id="1500077"/>
    <lineage>
        <taxon>Bacteria</taxon>
        <taxon>Bacillati</taxon>
        <taxon>Actinomycetota</taxon>
        <taxon>Actinomycetes</taxon>
        <taxon>Kitasatosporales</taxon>
        <taxon>Streptomycetaceae</taxon>
        <taxon>Streptomyces</taxon>
    </lineage>
</organism>
<sequence length="283" mass="31949">MPLRPQRRTVTSRSQEPRQRFAEELKALREASGESLRQLAEKVGWDFSLFGKMENGHTLGSADVVVALDQYYDTGTLLVTLWEMALGEKAEFKEQYREYMELESEAVSLWHFAVSTVHGLLQTDGYVREVLAVGGIAGEELDQQVEARVGRRALLLREGAPMFRSILSEGVLRTPLRDAKAWREQLVYLVEMADRSNVALQVLPLGVGIHSLVSTDVMFLRLGDGRTRAYTETAYHGELIEENEGVERLQRAYDSVRDLALSRTESRKFIGQMLEEVPCDPSA</sequence>
<dbReference type="PROSITE" id="PS50943">
    <property type="entry name" value="HTH_CROC1"/>
    <property type="match status" value="1"/>
</dbReference>
<gene>
    <name evidence="2" type="ORF">GCM10012282_17200</name>
</gene>
<feature type="domain" description="HTH cro/C1-type" evidence="1">
    <location>
        <begin position="25"/>
        <end position="78"/>
    </location>
</feature>
<dbReference type="AlphaFoldDB" id="A0A917KMU3"/>
<dbReference type="GO" id="GO:0003677">
    <property type="term" value="F:DNA binding"/>
    <property type="evidence" value="ECO:0007669"/>
    <property type="project" value="InterPro"/>
</dbReference>
<evidence type="ECO:0000313" key="2">
    <source>
        <dbReference type="EMBL" id="GGJ21334.1"/>
    </source>
</evidence>
<reference evidence="2" key="1">
    <citation type="journal article" date="2014" name="Int. J. Syst. Evol. Microbiol.">
        <title>Complete genome sequence of Corynebacterium casei LMG S-19264T (=DSM 44701T), isolated from a smear-ripened cheese.</title>
        <authorList>
            <consortium name="US DOE Joint Genome Institute (JGI-PGF)"/>
            <person name="Walter F."/>
            <person name="Albersmeier A."/>
            <person name="Kalinowski J."/>
            <person name="Ruckert C."/>
        </authorList>
    </citation>
    <scope>NUCLEOTIDE SEQUENCE</scope>
    <source>
        <strain evidence="2">CGMCC 4.7272</strain>
    </source>
</reference>
<dbReference type="SUPFAM" id="SSF47413">
    <property type="entry name" value="lambda repressor-like DNA-binding domains"/>
    <property type="match status" value="1"/>
</dbReference>
<keyword evidence="3" id="KW-1185">Reference proteome</keyword>
<dbReference type="Pfam" id="PF13560">
    <property type="entry name" value="HTH_31"/>
    <property type="match status" value="1"/>
</dbReference>
<dbReference type="RefSeq" id="WP_189146664.1">
    <property type="nucleotide sequence ID" value="NZ_BAABER010000001.1"/>
</dbReference>
<protein>
    <submittedName>
        <fullName evidence="2">Transcriptional regulator</fullName>
    </submittedName>
</protein>
<dbReference type="InterPro" id="IPR010982">
    <property type="entry name" value="Lambda_DNA-bd_dom_sf"/>
</dbReference>
<dbReference type="CDD" id="cd00093">
    <property type="entry name" value="HTH_XRE"/>
    <property type="match status" value="1"/>
</dbReference>
<dbReference type="Proteomes" id="UP000625682">
    <property type="component" value="Unassembled WGS sequence"/>
</dbReference>
<dbReference type="InterPro" id="IPR001387">
    <property type="entry name" value="Cro/C1-type_HTH"/>
</dbReference>
<evidence type="ECO:0000259" key="1">
    <source>
        <dbReference type="PROSITE" id="PS50943"/>
    </source>
</evidence>
<accession>A0A917KMU3</accession>
<dbReference type="Pfam" id="PF19054">
    <property type="entry name" value="DUF5753"/>
    <property type="match status" value="1"/>
</dbReference>
<proteinExistence type="predicted"/>
<dbReference type="SMART" id="SM00530">
    <property type="entry name" value="HTH_XRE"/>
    <property type="match status" value="1"/>
</dbReference>
<dbReference type="EMBL" id="BMMU01000004">
    <property type="protein sequence ID" value="GGJ21334.1"/>
    <property type="molecule type" value="Genomic_DNA"/>
</dbReference>
<evidence type="ECO:0000313" key="3">
    <source>
        <dbReference type="Proteomes" id="UP000625682"/>
    </source>
</evidence>